<organism evidence="3 4">
    <name type="scientific">Haloarcula argentinensis</name>
    <dbReference type="NCBI Taxonomy" id="43776"/>
    <lineage>
        <taxon>Archaea</taxon>
        <taxon>Methanobacteriati</taxon>
        <taxon>Methanobacteriota</taxon>
        <taxon>Stenosarchaea group</taxon>
        <taxon>Halobacteria</taxon>
        <taxon>Halobacteriales</taxon>
        <taxon>Haloarculaceae</taxon>
        <taxon>Haloarcula</taxon>
    </lineage>
</organism>
<dbReference type="RefSeq" id="WP_170097776.1">
    <property type="nucleotide sequence ID" value="NZ_WOWA01000007.1"/>
</dbReference>
<name>A0A847UL19_HALAR</name>
<evidence type="ECO:0000313" key="4">
    <source>
        <dbReference type="Proteomes" id="UP000641625"/>
    </source>
</evidence>
<proteinExistence type="predicted"/>
<dbReference type="AlphaFoldDB" id="A0A847UL19"/>
<feature type="compositionally biased region" description="Basic and acidic residues" evidence="2">
    <location>
        <begin position="17"/>
        <end position="30"/>
    </location>
</feature>
<dbReference type="EMBL" id="WOWA01000007">
    <property type="protein sequence ID" value="NLV14349.1"/>
    <property type="molecule type" value="Genomic_DNA"/>
</dbReference>
<reference evidence="3" key="1">
    <citation type="submission" date="2019-12" db="EMBL/GenBank/DDBJ databases">
        <title>Whole genome sequencing of Haloarcula argentinensis strain pws5.</title>
        <authorList>
            <person name="Verma D.K."/>
            <person name="Gopal K."/>
            <person name="Prasad E.S."/>
        </authorList>
    </citation>
    <scope>NUCLEOTIDE SEQUENCE</scope>
    <source>
        <strain evidence="3">Pws5</strain>
    </source>
</reference>
<dbReference type="Proteomes" id="UP000641625">
    <property type="component" value="Unassembled WGS sequence"/>
</dbReference>
<sequence length="220" mass="25861">MVSKDEIQQDGLTTDDVMDREFEQPKREPEWLPEWDEYPEERPGENTRIEDGTLIWERDGFEVRLESYETTHWRVGLDIPKDVGQYYPREFDLKCHPLPEYGFVKAVEQEDYSTVGATLIIQENFQPVYEVNKFIDELVESAEQSEQFREDVEEKMAAAREVEEEQRQQREPGWSDEHDAFVCPHCKKTSTHASEREDGGYDCVHCGESVDDWVVSEDEV</sequence>
<feature type="coiled-coil region" evidence="1">
    <location>
        <begin position="135"/>
        <end position="169"/>
    </location>
</feature>
<evidence type="ECO:0000256" key="1">
    <source>
        <dbReference type="SAM" id="Coils"/>
    </source>
</evidence>
<accession>A0A847UL19</accession>
<protein>
    <submittedName>
        <fullName evidence="3">Uncharacterized protein</fullName>
    </submittedName>
</protein>
<comment type="caution">
    <text evidence="3">The sequence shown here is derived from an EMBL/GenBank/DDBJ whole genome shotgun (WGS) entry which is preliminary data.</text>
</comment>
<feature type="region of interest" description="Disordered" evidence="2">
    <location>
        <begin position="1"/>
        <end position="46"/>
    </location>
</feature>
<gene>
    <name evidence="3" type="ORF">GOC77_13865</name>
</gene>
<evidence type="ECO:0000256" key="2">
    <source>
        <dbReference type="SAM" id="MobiDB-lite"/>
    </source>
</evidence>
<keyword evidence="1" id="KW-0175">Coiled coil</keyword>
<evidence type="ECO:0000313" key="3">
    <source>
        <dbReference type="EMBL" id="NLV14349.1"/>
    </source>
</evidence>